<evidence type="ECO:0000313" key="2">
    <source>
        <dbReference type="EMBL" id="CEK84363.1"/>
    </source>
</evidence>
<dbReference type="SUPFAM" id="SSF49265">
    <property type="entry name" value="Fibronectin type III"/>
    <property type="match status" value="1"/>
</dbReference>
<reference evidence="2" key="1">
    <citation type="submission" date="2014-12" db="EMBL/GenBank/DDBJ databases">
        <title>Insight into the proteome of Arion vulgaris.</title>
        <authorList>
            <person name="Aradska J."/>
            <person name="Bulat T."/>
            <person name="Smidak R."/>
            <person name="Sarate P."/>
            <person name="Gangsoo J."/>
            <person name="Sialana F."/>
            <person name="Bilban M."/>
            <person name="Lubec G."/>
        </authorList>
    </citation>
    <scope>NUCLEOTIDE SEQUENCE</scope>
    <source>
        <tissue evidence="2">Skin</tissue>
    </source>
</reference>
<dbReference type="InterPro" id="IPR036116">
    <property type="entry name" value="FN3_sf"/>
</dbReference>
<dbReference type="InterPro" id="IPR050713">
    <property type="entry name" value="RTP_Phos/Ushers"/>
</dbReference>
<proteinExistence type="predicted"/>
<dbReference type="PROSITE" id="PS50853">
    <property type="entry name" value="FN3"/>
    <property type="match status" value="1"/>
</dbReference>
<name>A0A0B7AU34_9EUPU</name>
<feature type="domain" description="Fibronectin type-III" evidence="1">
    <location>
        <begin position="87"/>
        <end position="187"/>
    </location>
</feature>
<protein>
    <recommendedName>
        <fullName evidence="1">Fibronectin type-III domain-containing protein</fullName>
    </recommendedName>
</protein>
<feature type="non-terminal residue" evidence="2">
    <location>
        <position position="1"/>
    </location>
</feature>
<dbReference type="InterPro" id="IPR013783">
    <property type="entry name" value="Ig-like_fold"/>
</dbReference>
<dbReference type="PANTHER" id="PTHR46957:SF3">
    <property type="entry name" value="CYTOKINE RECEPTOR"/>
    <property type="match status" value="1"/>
</dbReference>
<gene>
    <name evidence="2" type="primary">ORF142293</name>
</gene>
<dbReference type="Pfam" id="PF00041">
    <property type="entry name" value="fn3"/>
    <property type="match status" value="1"/>
</dbReference>
<dbReference type="EMBL" id="HACG01037498">
    <property type="protein sequence ID" value="CEK84363.1"/>
    <property type="molecule type" value="Transcribed_RNA"/>
</dbReference>
<dbReference type="GO" id="GO:0016020">
    <property type="term" value="C:membrane"/>
    <property type="evidence" value="ECO:0007669"/>
    <property type="project" value="UniProtKB-SubCell"/>
</dbReference>
<dbReference type="AlphaFoldDB" id="A0A0B7AU34"/>
<dbReference type="Gene3D" id="2.60.40.10">
    <property type="entry name" value="Immunoglobulins"/>
    <property type="match status" value="2"/>
</dbReference>
<accession>A0A0B7AU34</accession>
<organism evidence="2">
    <name type="scientific">Arion vulgaris</name>
    <dbReference type="NCBI Taxonomy" id="1028688"/>
    <lineage>
        <taxon>Eukaryota</taxon>
        <taxon>Metazoa</taxon>
        <taxon>Spiralia</taxon>
        <taxon>Lophotrochozoa</taxon>
        <taxon>Mollusca</taxon>
        <taxon>Gastropoda</taxon>
        <taxon>Heterobranchia</taxon>
        <taxon>Euthyneura</taxon>
        <taxon>Panpulmonata</taxon>
        <taxon>Eupulmonata</taxon>
        <taxon>Stylommatophora</taxon>
        <taxon>Helicina</taxon>
        <taxon>Arionoidea</taxon>
        <taxon>Arionidae</taxon>
        <taxon>Arion</taxon>
    </lineage>
</organism>
<dbReference type="InterPro" id="IPR003961">
    <property type="entry name" value="FN3_dom"/>
</dbReference>
<feature type="non-terminal residue" evidence="2">
    <location>
        <position position="203"/>
    </location>
</feature>
<sequence length="203" mass="22748">VRLSTSTLQAQDLEKHIQTEQNVNNDRMTSVCGSQLTEYLVWSQNRSLKYEFINLVPGSQYTLQVSARNMKFAGHVTEVTFATLSAVPKSPTGAKAEVVNSSHILLMWNSPEYPGPTNYIIQVFQFLSRQKSDLNFVKNLTVHGYSTTKHMIDDLHPYSSYLFNISTLTSVGQSRSVTVGPVTTMETVSDPVNNFKITETMSE</sequence>
<dbReference type="PANTHER" id="PTHR46957">
    <property type="entry name" value="CYTOKINE RECEPTOR"/>
    <property type="match status" value="1"/>
</dbReference>
<dbReference type="CDD" id="cd00063">
    <property type="entry name" value="FN3"/>
    <property type="match status" value="1"/>
</dbReference>
<dbReference type="SMART" id="SM00060">
    <property type="entry name" value="FN3"/>
    <property type="match status" value="2"/>
</dbReference>
<evidence type="ECO:0000259" key="1">
    <source>
        <dbReference type="PROSITE" id="PS50853"/>
    </source>
</evidence>